<dbReference type="EMBL" id="OV651818">
    <property type="protein sequence ID" value="CAH1112495.1"/>
    <property type="molecule type" value="Genomic_DNA"/>
</dbReference>
<keyword evidence="2" id="KW-1185">Reference proteome</keyword>
<dbReference type="AlphaFoldDB" id="A0A9P0D8V8"/>
<dbReference type="OrthoDB" id="6754977at2759"/>
<sequence length="148" mass="17103">MTRVTAEKTIKWEITRTQQPICNSCFIATFGETKGFVKIVAEKKKNIFSGIIPPDSRGIAPSGNKRSEEEIQNSNDHILSFPNYESLYCRNRTSKKYFSSDLSIAKMYDMYKEIVDKPISLTLYKNCFYSLNLAFKQDTCFKCDIFQT</sequence>
<protein>
    <submittedName>
        <fullName evidence="1">Uncharacterized protein</fullName>
    </submittedName>
</protein>
<evidence type="ECO:0000313" key="2">
    <source>
        <dbReference type="Proteomes" id="UP001153636"/>
    </source>
</evidence>
<proteinExistence type="predicted"/>
<evidence type="ECO:0000313" key="1">
    <source>
        <dbReference type="EMBL" id="CAH1112495.1"/>
    </source>
</evidence>
<dbReference type="Proteomes" id="UP001153636">
    <property type="component" value="Chromosome 6"/>
</dbReference>
<organism evidence="1 2">
    <name type="scientific">Psylliodes chrysocephalus</name>
    <dbReference type="NCBI Taxonomy" id="3402493"/>
    <lineage>
        <taxon>Eukaryota</taxon>
        <taxon>Metazoa</taxon>
        <taxon>Ecdysozoa</taxon>
        <taxon>Arthropoda</taxon>
        <taxon>Hexapoda</taxon>
        <taxon>Insecta</taxon>
        <taxon>Pterygota</taxon>
        <taxon>Neoptera</taxon>
        <taxon>Endopterygota</taxon>
        <taxon>Coleoptera</taxon>
        <taxon>Polyphaga</taxon>
        <taxon>Cucujiformia</taxon>
        <taxon>Chrysomeloidea</taxon>
        <taxon>Chrysomelidae</taxon>
        <taxon>Galerucinae</taxon>
        <taxon>Alticini</taxon>
        <taxon>Psylliodes</taxon>
    </lineage>
</organism>
<dbReference type="PANTHER" id="PTHR10773:SF19">
    <property type="match status" value="1"/>
</dbReference>
<gene>
    <name evidence="1" type="ORF">PSYICH_LOCUS11796</name>
</gene>
<dbReference type="PANTHER" id="PTHR10773">
    <property type="entry name" value="DNA-DIRECTED RNA POLYMERASES I, II, AND III SUBUNIT RPABC2"/>
    <property type="match status" value="1"/>
</dbReference>
<accession>A0A9P0D8V8</accession>
<reference evidence="1" key="1">
    <citation type="submission" date="2022-01" db="EMBL/GenBank/DDBJ databases">
        <authorList>
            <person name="King R."/>
        </authorList>
    </citation>
    <scope>NUCLEOTIDE SEQUENCE</scope>
</reference>
<name>A0A9P0D8V8_9CUCU</name>